<feature type="region of interest" description="Disordered" evidence="6">
    <location>
        <begin position="1615"/>
        <end position="1635"/>
    </location>
</feature>
<dbReference type="GO" id="GO:0006164">
    <property type="term" value="P:purine nucleotide biosynthetic process"/>
    <property type="evidence" value="ECO:0007669"/>
    <property type="project" value="TreeGrafter"/>
</dbReference>
<dbReference type="InterPro" id="IPR008218">
    <property type="entry name" value="ATPase_V1-cplx_f_g_su"/>
</dbReference>
<dbReference type="NCBIfam" id="TIGR01101">
    <property type="entry name" value="V_ATP_synt_F"/>
    <property type="match status" value="1"/>
</dbReference>
<feature type="region of interest" description="Disordered" evidence="6">
    <location>
        <begin position="2546"/>
        <end position="2571"/>
    </location>
</feature>
<evidence type="ECO:0000256" key="6">
    <source>
        <dbReference type="SAM" id="MobiDB-lite"/>
    </source>
</evidence>
<evidence type="ECO:0000256" key="2">
    <source>
        <dbReference type="ARBA" id="ARBA00010148"/>
    </source>
</evidence>
<feature type="region of interest" description="Disordered" evidence="6">
    <location>
        <begin position="273"/>
        <end position="293"/>
    </location>
</feature>
<feature type="region of interest" description="Disordered" evidence="6">
    <location>
        <begin position="2869"/>
        <end position="2895"/>
    </location>
</feature>
<evidence type="ECO:0000256" key="1">
    <source>
        <dbReference type="ARBA" id="ARBA00006478"/>
    </source>
</evidence>
<feature type="region of interest" description="Disordered" evidence="6">
    <location>
        <begin position="680"/>
        <end position="773"/>
    </location>
</feature>
<dbReference type="GO" id="GO:0033180">
    <property type="term" value="C:proton-transporting V-type ATPase, V1 domain"/>
    <property type="evidence" value="ECO:0007669"/>
    <property type="project" value="InterPro"/>
</dbReference>
<evidence type="ECO:0000256" key="3">
    <source>
        <dbReference type="ARBA" id="ARBA00022448"/>
    </source>
</evidence>
<comment type="similarity">
    <text evidence="1">Belongs to the ribose-phosphate pyrophosphokinase family.</text>
</comment>
<dbReference type="SMART" id="SM01400">
    <property type="entry name" value="Pribosyltran_N"/>
    <property type="match status" value="1"/>
</dbReference>
<dbReference type="InterPro" id="IPR005946">
    <property type="entry name" value="Rib-P_diPkinase"/>
</dbReference>
<proteinExistence type="inferred from homology"/>
<dbReference type="GO" id="GO:0005737">
    <property type="term" value="C:cytoplasm"/>
    <property type="evidence" value="ECO:0007669"/>
    <property type="project" value="TreeGrafter"/>
</dbReference>
<feature type="region of interest" description="Disordered" evidence="6">
    <location>
        <begin position="65"/>
        <end position="88"/>
    </location>
</feature>
<sequence length="2950" mass="316145">PAPNPFPQQQQQQQGGFNSDSFFGAPFVPPTKSSAAAAPSASAQQQQQQQDLMRLGFRSYGRRFRRQNESPGHSNGHANQRHGTSSRQLASGIRRLVSRYLSVPLGSVSVLQKSNRETSVEINETMRSRDVFIIQTGTKNVNNDIMELIIMMYACKTADARTINVVMPYLPYCKQSKMRKRGAIVSRLLAALFCHTGLSRMITVDLHKKEIQGFYSVPIDNLRASSFLIQYVMNDVSDYRNAVIVARNAAAMQRAASYSERLRLPLAVIHGEEHSESEQADGRNSPPPPMQQADQLEAAGASGGVGGASGVGAVEERRPLHHAGVKFFPMPVAKEKAHMQLVGDVSGRIAIIVEDMVDDIEQFVRAAELLHDRGAYRVIVMATHGLLSADAATKIAAHDCRIDEVVVTNTVPHEVQKMQCHKIKTVDVSVLVAEGIRRIHNNESISDSPTHSVMSLAAARGKLMAIIGDEDTITGFLLGGIGESDKRKGNNFFVVDNNTKVHDIEEAFKRLVARDDVSIILVVQHIAEMIRPVIDQHTAPLPSVLEIPSKEHPYDASKDSVFRRAKGVLFVPLPTRSSAGVWLQLTAQLVEFDQLIGEAARLGQGLDDEHCRLLRILGSLRMSALLQRNICMTWAVSVGSVWSEKLSRSSTSGWCGQDSLTSGRNAAEAADANRRLCRLAASPSRQSIDRDRTSTASSKLPPPTAPDSSRRPPTSPPAAPSAIHDRLQPPAGKAGSSRRGSTSRRRFAVLHRRPPPLLEDPVAGSRCPPKRPRAAMMNDRRHEAADLADRFRALTPVLNSVLLHHWLLLLLLLLLMLMMIMMRSPKASQRLCVVKATENAPPVTEFMQAESLVWLERRLRLSRRGQIVHRGCGGRISELSAELVIEPEPLHQIFMQREKSPDQKKSTSTGRRVKIRPPALPARPAHRVAGFSRVQVAQRLPGVRAGQLARGVLDALTVVLGGRLGWRPAAQIRSVDKALQAVVVDQQAAPAVHSLQPVVHRADLLKDDERAGPPARQRLALAALHRMVRQHHSVTGLEVDQAAPHPVPHVLAHVRPPGTLAQSPQHPPLTEVTRARPVVRLLQQLRSHVLGDHRQPVVEQCATGQQLLDRRTHRRRNLKVGLEHRVPNRVQNLVLVLLVRQISDLELHRRCSAEGVWHDVLLAGPTTSANALSSIAKRLLSSSGSSGLMLNWSAGPRHSCTSSSSSITSALSKVPMLWLENSVTGLQLSSRTEPSTDTGLTSAGFSSQRPSSSLKATSLISEVCAPVSSSQRHGLPFASPDDRTRLFLSLLTLRCTVSELAAVEAAASSLLTATPSVGTRLRSRRSSLGSADDVALTAATAATDCRPASSSSRAARCSRVSRLQTTSWASPVSSSFTFDAEVASSHFASLANSSKMRSHFLTPDASIIGGPAPYRLLDSGEDPPPLHARPDAQLLQSNPCASSPARISSSSRLSAAQSSRPSSRRPSPADPVAATAAAASSWEIQEARLGSIEARMESIWFMGKSSQSHVMSRFECAKVKAFAPGSIRDEGRRGDNAAEALQQQIAGWRGHLGAHHVTHRRLLAVGIRTGAVVIGIVNLGQEGEQALAAGTGAGLVPAVGDALGEHVGKVEAAAECPANPRDGRRSQQQAGVANGGAVPEEFALTECNGGSGRRGGRCRGCSCVQIGVAAELVDAGDASIWHGAHYNLSHSVGLAQCTNIAGGGPVRVVKRVHRVPSARRSQQNLTGCLQLGQISDECLLSVQMVRRYRLAALTRDSCGTRPKARRPSSPEQRAKLRISILGFSYHGGRTELLRQPPLGTHQVSHEVSQPVWQLVRQPGVQADRQAVQSRLQPHRVQLHQAVFALSGLKFIKIDPTIASFGAEYFLEFFDSLSPAGEGSSLVLARVADAAPAQIVQARQAAANIDAAEQSRERFSRRESLVPDQLNLGHPAALVRPRPIPILPTIRAVASATCSDARPGGSSGIVADLFSQNGSLRGGVSSDVPVGRQRPRRMPARRRLQSGGAGANQRIAPIGKRYAPFQLQQASNPGGGLVQRQLQQAVKCWAAAGRVGQAQIGRAGLGLRRVVSGEGALLAQGGALAAKARLSGRAGAGRRFLRPLLWRRTNCAKLIVPQRLAHLLGARIRPELGIAVRIVAIIIHRVGVAAVIVVGSLGRLNGIVVQFNWQTESRWRLPLPPPAKLLIRRHHGLWLIVVVFVVKYDAFHKRGAPGHGRLGVDVGSSTGGRLDSRCHSSVYTGSSIWLFMFTQLYEHRVDSQSLRDWQQAETAGCGCSGSDTGTVSRLPSCSRLTIALRSGTGHTYRICSLLMAGHGCQRQRRVAISPGRVSLDAKLQYKLNTVEASHSRIVHRRGAPSVGPVHVLNIGLGAQGGHHLDGIDVSRLVVLPNLHKCVVQSRAAAAVQDCGIRARSEEAVLHLHSSSSVRLGEQANRCSAVLPSRSSAALSGAPFSSRSFTVASTGCCSEASSAGCSECSRRTADIRQVSPRSVTLRDGALTSAPERTRIRTAGSRWRASTSSCRTAFRAAMEADGRASTASRHRPESYLAAVPATSRAVSPGDRGALAPRRSARKADEPQFDIDSCMRGEGHVKRSEAGLVGPVGVAAAAQQQITDGQCGPFGRVFGLLEIVGRIGWRTCLQSDSDSRLEQAINSRLRPLSSTASISTPGCLTINGTRPMLGSVLKQQPDAVIPAVCGSVVQQGVAGAVAPVGIGAAGQQRCSDNWALSSTASSSSESAAAAADFAASAAVAASPSPSIVEDAVAIAESSSSLLPLLLLVVLGGGGGFGIAFSPLLERLGQQQADRVEPAAFGGHMQGQNAVPRYFIFRLVGPQSFAVQRAEAAVLHRLFEHLVYQSAGQASVAAAEYQTENRIHRSHGNAARIDSHVNRRPPSASRVAQRPGGPVGVLCQGIVTFARAAANIDAADSGQAERMRIINSSLQADVAGAQVFNCGSSLR</sequence>
<reference evidence="9" key="1">
    <citation type="submission" date="2016-11" db="UniProtKB">
        <authorList>
            <consortium name="WormBaseParasite"/>
        </authorList>
    </citation>
    <scope>IDENTIFICATION</scope>
</reference>
<dbReference type="GO" id="GO:0002189">
    <property type="term" value="C:ribose phosphate diphosphokinase complex"/>
    <property type="evidence" value="ECO:0007669"/>
    <property type="project" value="TreeGrafter"/>
</dbReference>
<feature type="compositionally biased region" description="Low complexity" evidence="6">
    <location>
        <begin position="33"/>
        <end position="50"/>
    </location>
</feature>
<keyword evidence="5" id="KW-0406">Ion transport</keyword>
<evidence type="ECO:0000259" key="7">
    <source>
        <dbReference type="Pfam" id="PF13793"/>
    </source>
</evidence>
<evidence type="ECO:0000256" key="5">
    <source>
        <dbReference type="ARBA" id="ARBA00023065"/>
    </source>
</evidence>
<feature type="region of interest" description="Disordered" evidence="6">
    <location>
        <begin position="1979"/>
        <end position="2006"/>
    </location>
</feature>
<dbReference type="NCBIfam" id="TIGR01251">
    <property type="entry name" value="ribP_PPkin"/>
    <property type="match status" value="1"/>
</dbReference>
<dbReference type="CDD" id="cd06223">
    <property type="entry name" value="PRTases_typeI"/>
    <property type="match status" value="1"/>
</dbReference>
<dbReference type="Pfam" id="PF14572">
    <property type="entry name" value="Pribosyl_synth"/>
    <property type="match status" value="1"/>
</dbReference>
<dbReference type="WBParaSite" id="maker-uti_cns_0045907-snap-gene-0.6-mRNA-1">
    <property type="protein sequence ID" value="maker-uti_cns_0045907-snap-gene-0.6-mRNA-1"/>
    <property type="gene ID" value="maker-uti_cns_0045907-snap-gene-0.6"/>
</dbReference>
<dbReference type="InterPro" id="IPR029099">
    <property type="entry name" value="Pribosyltran_N"/>
</dbReference>
<feature type="domain" description="Ribose-phosphate pyrophosphokinase N-terminal" evidence="7">
    <location>
        <begin position="84"/>
        <end position="197"/>
    </location>
</feature>
<name>A0A1I8J5L7_9PLAT</name>
<comment type="similarity">
    <text evidence="2">Belongs to the V-ATPase F subunit family.</text>
</comment>
<dbReference type="GO" id="GO:0046961">
    <property type="term" value="F:proton-transporting ATPase activity, rotational mechanism"/>
    <property type="evidence" value="ECO:0007669"/>
    <property type="project" value="InterPro"/>
</dbReference>
<dbReference type="InterPro" id="IPR000836">
    <property type="entry name" value="PRTase_dom"/>
</dbReference>
<organism evidence="8 9">
    <name type="scientific">Macrostomum lignano</name>
    <dbReference type="NCBI Taxonomy" id="282301"/>
    <lineage>
        <taxon>Eukaryota</taxon>
        <taxon>Metazoa</taxon>
        <taxon>Spiralia</taxon>
        <taxon>Lophotrochozoa</taxon>
        <taxon>Platyhelminthes</taxon>
        <taxon>Rhabditophora</taxon>
        <taxon>Macrostomorpha</taxon>
        <taxon>Macrostomida</taxon>
        <taxon>Macrostomidae</taxon>
        <taxon>Macrostomum</taxon>
    </lineage>
</organism>
<dbReference type="Pfam" id="PF01990">
    <property type="entry name" value="ATP-synt_F"/>
    <property type="match status" value="1"/>
</dbReference>
<dbReference type="PANTHER" id="PTHR10210">
    <property type="entry name" value="RIBOSE-PHOSPHATE DIPHOSPHOKINASE FAMILY MEMBER"/>
    <property type="match status" value="1"/>
</dbReference>
<dbReference type="PANTHER" id="PTHR10210:SF53">
    <property type="entry name" value="GH23275P"/>
    <property type="match status" value="1"/>
</dbReference>
<feature type="compositionally biased region" description="Basic residues" evidence="6">
    <location>
        <begin position="741"/>
        <end position="754"/>
    </location>
</feature>
<dbReference type="FunFam" id="3.40.50.2020:FF:000014">
    <property type="entry name" value="Ribose-phosphate pyrophosphokinase 1"/>
    <property type="match status" value="1"/>
</dbReference>
<feature type="compositionally biased region" description="Low complexity" evidence="6">
    <location>
        <begin position="1441"/>
        <end position="1476"/>
    </location>
</feature>
<dbReference type="GO" id="GO:0006015">
    <property type="term" value="P:5-phosphoribose 1-diphosphate biosynthetic process"/>
    <property type="evidence" value="ECO:0007669"/>
    <property type="project" value="TreeGrafter"/>
</dbReference>
<feature type="compositionally biased region" description="Polar residues" evidence="6">
    <location>
        <begin position="69"/>
        <end position="88"/>
    </location>
</feature>
<evidence type="ECO:0000256" key="4">
    <source>
        <dbReference type="ARBA" id="ARBA00022727"/>
    </source>
</evidence>
<dbReference type="GO" id="GO:0004749">
    <property type="term" value="F:ribose phosphate diphosphokinase activity"/>
    <property type="evidence" value="ECO:0007669"/>
    <property type="project" value="TreeGrafter"/>
</dbReference>
<feature type="region of interest" description="Disordered" evidence="6">
    <location>
        <begin position="1412"/>
        <end position="1476"/>
    </location>
</feature>
<dbReference type="InterPro" id="IPR005772">
    <property type="entry name" value="ATPase_V1-cplx_fsu_euk"/>
</dbReference>
<keyword evidence="3" id="KW-0813">Transport</keyword>
<protein>
    <submittedName>
        <fullName evidence="9">Pribosyltran_N domain-containing protein</fullName>
    </submittedName>
</protein>
<feature type="region of interest" description="Disordered" evidence="6">
    <location>
        <begin position="1229"/>
        <end position="1251"/>
    </location>
</feature>
<evidence type="ECO:0000313" key="8">
    <source>
        <dbReference type="Proteomes" id="UP000095280"/>
    </source>
</evidence>
<dbReference type="SUPFAM" id="SSF159468">
    <property type="entry name" value="AtpF-like"/>
    <property type="match status" value="1"/>
</dbReference>
<feature type="region of interest" description="Disordered" evidence="6">
    <location>
        <begin position="1"/>
        <end position="50"/>
    </location>
</feature>
<dbReference type="InterPro" id="IPR029057">
    <property type="entry name" value="PRTase-like"/>
</dbReference>
<accession>A0A1I8J5L7</accession>
<keyword evidence="8" id="KW-1185">Reference proteome</keyword>
<dbReference type="SUPFAM" id="SSF53271">
    <property type="entry name" value="PRTase-like"/>
    <property type="match status" value="2"/>
</dbReference>
<dbReference type="Gene3D" id="3.40.50.10580">
    <property type="entry name" value="ATPase, V1 complex, subunit F"/>
    <property type="match status" value="1"/>
</dbReference>
<dbReference type="GO" id="GO:0000287">
    <property type="term" value="F:magnesium ion binding"/>
    <property type="evidence" value="ECO:0007669"/>
    <property type="project" value="InterPro"/>
</dbReference>
<keyword evidence="4" id="KW-0545">Nucleotide biosynthesis</keyword>
<dbReference type="Proteomes" id="UP000095280">
    <property type="component" value="Unplaced"/>
</dbReference>
<feature type="compositionally biased region" description="Basic residues" evidence="6">
    <location>
        <begin position="1988"/>
        <end position="1999"/>
    </location>
</feature>
<dbReference type="Gene3D" id="3.40.50.2020">
    <property type="match status" value="2"/>
</dbReference>
<dbReference type="Pfam" id="PF13793">
    <property type="entry name" value="Pribosyltran_N"/>
    <property type="match status" value="1"/>
</dbReference>
<dbReference type="InterPro" id="IPR036906">
    <property type="entry name" value="ATPase_V1_fsu_sf"/>
</dbReference>
<dbReference type="GO" id="GO:0005524">
    <property type="term" value="F:ATP binding"/>
    <property type="evidence" value="ECO:0007669"/>
    <property type="project" value="TreeGrafter"/>
</dbReference>
<evidence type="ECO:0000313" key="9">
    <source>
        <dbReference type="WBParaSite" id="maker-uti_cns_0045907-snap-gene-0.6-mRNA-1"/>
    </source>
</evidence>